<evidence type="ECO:0008006" key="4">
    <source>
        <dbReference type="Google" id="ProtNLM"/>
    </source>
</evidence>
<evidence type="ECO:0000313" key="2">
    <source>
        <dbReference type="EMBL" id="TWB08485.1"/>
    </source>
</evidence>
<sequence>MAPQSPPIGPPAIPAPRLASPLPAGPAEDAVEVVGEHEVAVVLGDRRYRVRGWKKPLNPEALKVNLLVHRVGADGTGNDGRFHVDTLDLYSAKARAAFVKQAGLELGEAEETLRQDLGRVLLRLEGLQEAEIAAALARKAERPALGDREREEALALLRDPRLVERILADFAACGVVGEETNTLVGYLAGVSRLLDRPLAVIIQSASAAGKSSLMDAVLALMPAEAQVRYSAMTGQSLFYMGETNLKHRILAIAEEEGA</sequence>
<name>A0A560EGT0_9PROT</name>
<feature type="compositionally biased region" description="Pro residues" evidence="1">
    <location>
        <begin position="1"/>
        <end position="14"/>
    </location>
</feature>
<evidence type="ECO:0000256" key="1">
    <source>
        <dbReference type="SAM" id="MobiDB-lite"/>
    </source>
</evidence>
<dbReference type="RefSeq" id="WP_211115434.1">
    <property type="nucleotide sequence ID" value="NZ_VITN01000064.1"/>
</dbReference>
<dbReference type="EMBL" id="VITN01000064">
    <property type="protein sequence ID" value="TWB08485.1"/>
    <property type="molecule type" value="Genomic_DNA"/>
</dbReference>
<dbReference type="Proteomes" id="UP000319859">
    <property type="component" value="Unassembled WGS sequence"/>
</dbReference>
<proteinExistence type="predicted"/>
<gene>
    <name evidence="2" type="ORF">FBZ89_1644</name>
</gene>
<comment type="caution">
    <text evidence="2">The sequence shown here is derived from an EMBL/GenBank/DDBJ whole genome shotgun (WGS) entry which is preliminary data.</text>
</comment>
<dbReference type="AlphaFoldDB" id="A0A560EGT0"/>
<reference evidence="2 3" key="1">
    <citation type="submission" date="2019-06" db="EMBL/GenBank/DDBJ databases">
        <title>Genomic Encyclopedia of Type Strains, Phase IV (KMG-V): Genome sequencing to study the core and pangenomes of soil and plant-associated prokaryotes.</title>
        <authorList>
            <person name="Whitman W."/>
        </authorList>
    </citation>
    <scope>NUCLEOTIDE SEQUENCE [LARGE SCALE GENOMIC DNA]</scope>
    <source>
        <strain evidence="2 3">BR 11880</strain>
    </source>
</reference>
<protein>
    <recommendedName>
        <fullName evidence="4">DNA primase</fullName>
    </recommendedName>
</protein>
<feature type="region of interest" description="Disordered" evidence="1">
    <location>
        <begin position="1"/>
        <end position="21"/>
    </location>
</feature>
<organism evidence="2 3">
    <name type="scientific">Nitrospirillum amazonense</name>
    <dbReference type="NCBI Taxonomy" id="28077"/>
    <lineage>
        <taxon>Bacteria</taxon>
        <taxon>Pseudomonadati</taxon>
        <taxon>Pseudomonadota</taxon>
        <taxon>Alphaproteobacteria</taxon>
        <taxon>Rhodospirillales</taxon>
        <taxon>Azospirillaceae</taxon>
        <taxon>Nitrospirillum</taxon>
    </lineage>
</organism>
<accession>A0A560EGT0</accession>
<feature type="non-terminal residue" evidence="2">
    <location>
        <position position="258"/>
    </location>
</feature>
<evidence type="ECO:0000313" key="3">
    <source>
        <dbReference type="Proteomes" id="UP000319859"/>
    </source>
</evidence>